<evidence type="ECO:0008006" key="3">
    <source>
        <dbReference type="Google" id="ProtNLM"/>
    </source>
</evidence>
<dbReference type="RefSeq" id="WP_345376908.1">
    <property type="nucleotide sequence ID" value="NZ_BAABLM010000010.1"/>
</dbReference>
<sequence>MLDETGPDTWLVRAAPEAPPEAVVEAFSRGYRLSSWSLVEAERQSLGVFMTPGLAETAWWRHLDRADPRPAD</sequence>
<dbReference type="EMBL" id="BAABLM010000010">
    <property type="protein sequence ID" value="GAA4683624.1"/>
    <property type="molecule type" value="Genomic_DNA"/>
</dbReference>
<keyword evidence="2" id="KW-1185">Reference proteome</keyword>
<dbReference type="Proteomes" id="UP001501295">
    <property type="component" value="Unassembled WGS sequence"/>
</dbReference>
<proteinExistence type="predicted"/>
<reference evidence="2" key="1">
    <citation type="journal article" date="2019" name="Int. J. Syst. Evol. Microbiol.">
        <title>The Global Catalogue of Microorganisms (GCM) 10K type strain sequencing project: providing services to taxonomists for standard genome sequencing and annotation.</title>
        <authorList>
            <consortium name="The Broad Institute Genomics Platform"/>
            <consortium name="The Broad Institute Genome Sequencing Center for Infectious Disease"/>
            <person name="Wu L."/>
            <person name="Ma J."/>
        </authorList>
    </citation>
    <scope>NUCLEOTIDE SEQUENCE [LARGE SCALE GENOMIC DNA]</scope>
    <source>
        <strain evidence="2">JCM 18956</strain>
    </source>
</reference>
<accession>A0ABP8W8G7</accession>
<organism evidence="1 2">
    <name type="scientific">Frondihabitans cladoniiphilus</name>
    <dbReference type="NCBI Taxonomy" id="715785"/>
    <lineage>
        <taxon>Bacteria</taxon>
        <taxon>Bacillati</taxon>
        <taxon>Actinomycetota</taxon>
        <taxon>Actinomycetes</taxon>
        <taxon>Micrococcales</taxon>
        <taxon>Microbacteriaceae</taxon>
        <taxon>Frondihabitans</taxon>
    </lineage>
</organism>
<name>A0ABP8W8G7_9MICO</name>
<protein>
    <recommendedName>
        <fullName evidence="3">GNAT family N-acetyltransferase</fullName>
    </recommendedName>
</protein>
<evidence type="ECO:0000313" key="1">
    <source>
        <dbReference type="EMBL" id="GAA4683624.1"/>
    </source>
</evidence>
<comment type="caution">
    <text evidence="1">The sequence shown here is derived from an EMBL/GenBank/DDBJ whole genome shotgun (WGS) entry which is preliminary data.</text>
</comment>
<gene>
    <name evidence="1" type="ORF">GCM10025780_31690</name>
</gene>
<evidence type="ECO:0000313" key="2">
    <source>
        <dbReference type="Proteomes" id="UP001501295"/>
    </source>
</evidence>